<sequence length="499" mass="54562">MPFSFDQMIRALGAADPLSGRSPKTRRLATSLRRAIATGRARPGELLPSTRELARDHEVHRQTVMAALQTLAAEGWIEAEPRRGYRVSAVSPDAYLRAKGEVAERPPTGFVWRAARHAGMDVLPEARVSLANAGPDARLFPVDELRACYALALRDRTRRSLEAVDVEGHPRLVRALATYLRRVRGIAGRAVTITLGAQDALHSLAELLVSPGDRVAVECPGYPPAWEAFRLAGAELVPVPVDQHGLSVDALERITRDKPLRALYTTPLHQFPTTVTLTRERREALLRITARARIMVIEDDYDHEYHYAAAPAAPLAAYPGAGHVVYVGTLAKALFPSARVGFVAAEESLVARLSRLRRASLRACDGLAQLALAHWIDDGALERHLRRTRKVYARRRDAMVEALREFVVARGLGSFATPTGGLAIWLGLLGSDASAVAREALRRGVLVIPEASLQLRAGEDSHLRLGFASLTEAEARASLRVMRDALVTVSTSASKRRPR</sequence>
<dbReference type="PROSITE" id="PS50949">
    <property type="entry name" value="HTH_GNTR"/>
    <property type="match status" value="1"/>
</dbReference>
<evidence type="ECO:0000256" key="2">
    <source>
        <dbReference type="ARBA" id="ARBA00022898"/>
    </source>
</evidence>
<dbReference type="InterPro" id="IPR015421">
    <property type="entry name" value="PyrdxlP-dep_Trfase_major"/>
</dbReference>
<dbReference type="CDD" id="cd00609">
    <property type="entry name" value="AAT_like"/>
    <property type="match status" value="1"/>
</dbReference>
<name>A0A0K1Q6T5_9BACT</name>
<evidence type="ECO:0000256" key="1">
    <source>
        <dbReference type="ARBA" id="ARBA00005384"/>
    </source>
</evidence>
<keyword evidence="3" id="KW-0805">Transcription regulation</keyword>
<evidence type="ECO:0000259" key="6">
    <source>
        <dbReference type="PROSITE" id="PS50949"/>
    </source>
</evidence>
<dbReference type="SMART" id="SM00345">
    <property type="entry name" value="HTH_GNTR"/>
    <property type="match status" value="1"/>
</dbReference>
<dbReference type="InterPro" id="IPR036388">
    <property type="entry name" value="WH-like_DNA-bd_sf"/>
</dbReference>
<dbReference type="PANTHER" id="PTHR46577">
    <property type="entry name" value="HTH-TYPE TRANSCRIPTIONAL REGULATORY PROTEIN GABR"/>
    <property type="match status" value="1"/>
</dbReference>
<dbReference type="Proteomes" id="UP000064967">
    <property type="component" value="Chromosome"/>
</dbReference>
<dbReference type="InterPro" id="IPR004839">
    <property type="entry name" value="Aminotransferase_I/II_large"/>
</dbReference>
<evidence type="ECO:0000313" key="8">
    <source>
        <dbReference type="Proteomes" id="UP000064967"/>
    </source>
</evidence>
<protein>
    <submittedName>
        <fullName evidence="7">Transcriptional regulator, GntR family domain / Aspartate aminotransferase</fullName>
    </submittedName>
</protein>
<dbReference type="SUPFAM" id="SSF46785">
    <property type="entry name" value="Winged helix' DNA-binding domain"/>
    <property type="match status" value="1"/>
</dbReference>
<evidence type="ECO:0000313" key="7">
    <source>
        <dbReference type="EMBL" id="AKV01448.1"/>
    </source>
</evidence>
<keyword evidence="7" id="KW-0808">Transferase</keyword>
<dbReference type="GO" id="GO:0003700">
    <property type="term" value="F:DNA-binding transcription factor activity"/>
    <property type="evidence" value="ECO:0007669"/>
    <property type="project" value="InterPro"/>
</dbReference>
<keyword evidence="2" id="KW-0663">Pyridoxal phosphate</keyword>
<evidence type="ECO:0000256" key="3">
    <source>
        <dbReference type="ARBA" id="ARBA00023015"/>
    </source>
</evidence>
<keyword evidence="4" id="KW-0238">DNA-binding</keyword>
<dbReference type="Gene3D" id="3.40.640.10">
    <property type="entry name" value="Type I PLP-dependent aspartate aminotransferase-like (Major domain)"/>
    <property type="match status" value="1"/>
</dbReference>
<dbReference type="InterPro" id="IPR036390">
    <property type="entry name" value="WH_DNA-bd_sf"/>
</dbReference>
<keyword evidence="7" id="KW-0032">Aminotransferase</keyword>
<dbReference type="Pfam" id="PF00155">
    <property type="entry name" value="Aminotran_1_2"/>
    <property type="match status" value="1"/>
</dbReference>
<dbReference type="STRING" id="1391654.AKJ09_08111"/>
<dbReference type="InterPro" id="IPR015424">
    <property type="entry name" value="PyrdxlP-dep_Trfase"/>
</dbReference>
<dbReference type="GO" id="GO:0008483">
    <property type="term" value="F:transaminase activity"/>
    <property type="evidence" value="ECO:0007669"/>
    <property type="project" value="UniProtKB-KW"/>
</dbReference>
<dbReference type="AlphaFoldDB" id="A0A0K1Q6T5"/>
<keyword evidence="5" id="KW-0804">Transcription</keyword>
<comment type="similarity">
    <text evidence="1">In the C-terminal section; belongs to the class-I pyridoxal-phosphate-dependent aminotransferase family.</text>
</comment>
<dbReference type="SUPFAM" id="SSF53383">
    <property type="entry name" value="PLP-dependent transferases"/>
    <property type="match status" value="1"/>
</dbReference>
<dbReference type="InterPro" id="IPR051446">
    <property type="entry name" value="HTH_trans_reg/aminotransferase"/>
</dbReference>
<dbReference type="KEGG" id="llu:AKJ09_08111"/>
<dbReference type="CDD" id="cd07377">
    <property type="entry name" value="WHTH_GntR"/>
    <property type="match status" value="1"/>
</dbReference>
<dbReference type="Gene3D" id="1.10.10.10">
    <property type="entry name" value="Winged helix-like DNA-binding domain superfamily/Winged helix DNA-binding domain"/>
    <property type="match status" value="1"/>
</dbReference>
<evidence type="ECO:0000256" key="4">
    <source>
        <dbReference type="ARBA" id="ARBA00023125"/>
    </source>
</evidence>
<dbReference type="PRINTS" id="PR00035">
    <property type="entry name" value="HTHGNTR"/>
</dbReference>
<accession>A0A0K1Q6T5</accession>
<dbReference type="GO" id="GO:0030170">
    <property type="term" value="F:pyridoxal phosphate binding"/>
    <property type="evidence" value="ECO:0007669"/>
    <property type="project" value="InterPro"/>
</dbReference>
<dbReference type="Pfam" id="PF00392">
    <property type="entry name" value="GntR"/>
    <property type="match status" value="1"/>
</dbReference>
<feature type="domain" description="HTH gntR-type" evidence="6">
    <location>
        <begin position="22"/>
        <end position="90"/>
    </location>
</feature>
<gene>
    <name evidence="7" type="ORF">AKJ09_08111</name>
</gene>
<organism evidence="7 8">
    <name type="scientific">Labilithrix luteola</name>
    <dbReference type="NCBI Taxonomy" id="1391654"/>
    <lineage>
        <taxon>Bacteria</taxon>
        <taxon>Pseudomonadati</taxon>
        <taxon>Myxococcota</taxon>
        <taxon>Polyangia</taxon>
        <taxon>Polyangiales</taxon>
        <taxon>Labilitrichaceae</taxon>
        <taxon>Labilithrix</taxon>
    </lineage>
</organism>
<reference evidence="7 8" key="1">
    <citation type="submission" date="2015-08" db="EMBL/GenBank/DDBJ databases">
        <authorList>
            <person name="Babu N.S."/>
            <person name="Beckwith C.J."/>
            <person name="Beseler K.G."/>
            <person name="Brison A."/>
            <person name="Carone J.V."/>
            <person name="Caskin T.P."/>
            <person name="Diamond M."/>
            <person name="Durham M.E."/>
            <person name="Foxe J.M."/>
            <person name="Go M."/>
            <person name="Henderson B.A."/>
            <person name="Jones I.B."/>
            <person name="McGettigan J.A."/>
            <person name="Micheletti S.J."/>
            <person name="Nasrallah M.E."/>
            <person name="Ortiz D."/>
            <person name="Piller C.R."/>
            <person name="Privatt S.R."/>
            <person name="Schneider S.L."/>
            <person name="Sharp S."/>
            <person name="Smith T.C."/>
            <person name="Stanton J.D."/>
            <person name="Ullery H.E."/>
            <person name="Wilson R.J."/>
            <person name="Serrano M.G."/>
            <person name="Buck G."/>
            <person name="Lee V."/>
            <person name="Wang Y."/>
            <person name="Carvalho R."/>
            <person name="Voegtly L."/>
            <person name="Shi R."/>
            <person name="Duckworth R."/>
            <person name="Johnson A."/>
            <person name="Loviza R."/>
            <person name="Walstead R."/>
            <person name="Shah Z."/>
            <person name="Kiflezghi M."/>
            <person name="Wade K."/>
            <person name="Ball S.L."/>
            <person name="Bradley K.W."/>
            <person name="Asai D.J."/>
            <person name="Bowman C.A."/>
            <person name="Russell D.A."/>
            <person name="Pope W.H."/>
            <person name="Jacobs-Sera D."/>
            <person name="Hendrix R.W."/>
            <person name="Hatfull G.F."/>
        </authorList>
    </citation>
    <scope>NUCLEOTIDE SEQUENCE [LARGE SCALE GENOMIC DNA]</scope>
    <source>
        <strain evidence="7 8">DSM 27648</strain>
    </source>
</reference>
<dbReference type="GO" id="GO:0003677">
    <property type="term" value="F:DNA binding"/>
    <property type="evidence" value="ECO:0007669"/>
    <property type="project" value="UniProtKB-KW"/>
</dbReference>
<evidence type="ECO:0000256" key="5">
    <source>
        <dbReference type="ARBA" id="ARBA00023163"/>
    </source>
</evidence>
<proteinExistence type="inferred from homology"/>
<dbReference type="PANTHER" id="PTHR46577:SF1">
    <property type="entry name" value="HTH-TYPE TRANSCRIPTIONAL REGULATORY PROTEIN GABR"/>
    <property type="match status" value="1"/>
</dbReference>
<dbReference type="EMBL" id="CP012333">
    <property type="protein sequence ID" value="AKV01448.1"/>
    <property type="molecule type" value="Genomic_DNA"/>
</dbReference>
<dbReference type="InterPro" id="IPR000524">
    <property type="entry name" value="Tscrpt_reg_HTH_GntR"/>
</dbReference>
<keyword evidence="8" id="KW-1185">Reference proteome</keyword>